<reference evidence="5" key="1">
    <citation type="submission" date="2018-04" db="EMBL/GenBank/DDBJ databases">
        <title>WGS assembly of Panicum hallii.</title>
        <authorList>
            <person name="Lovell J."/>
            <person name="Jenkins J."/>
            <person name="Lowry D."/>
            <person name="Mamidi S."/>
            <person name="Sreedasyam A."/>
            <person name="Weng X."/>
            <person name="Barry K."/>
            <person name="Bonette J."/>
            <person name="Campitelli B."/>
            <person name="Daum C."/>
            <person name="Gordon S."/>
            <person name="Gould B."/>
            <person name="Lipzen A."/>
            <person name="Macqueen A."/>
            <person name="Palacio-Mejia J."/>
            <person name="Plott C."/>
            <person name="Shakirov E."/>
            <person name="Shu S."/>
            <person name="Yoshinaga Y."/>
            <person name="Zane M."/>
            <person name="Rokhsar D."/>
            <person name="Grimwood J."/>
            <person name="Schmutz J."/>
            <person name="Juenger T."/>
        </authorList>
    </citation>
    <scope>NUCLEOTIDE SEQUENCE [LARGE SCALE GENOMIC DNA]</scope>
    <source>
        <strain evidence="5">FIL2</strain>
    </source>
</reference>
<dbReference type="Gramene" id="PAN14784">
    <property type="protein sequence ID" value="PAN14784"/>
    <property type="gene ID" value="PAHAL_2G444200"/>
</dbReference>
<dbReference type="Pfam" id="PF03514">
    <property type="entry name" value="GRAS"/>
    <property type="match status" value="1"/>
</dbReference>
<evidence type="ECO:0000256" key="4">
    <source>
        <dbReference type="SAM" id="MobiDB-lite"/>
    </source>
</evidence>
<name>A0A2S3H483_9POAL</name>
<dbReference type="Proteomes" id="UP000243499">
    <property type="component" value="Chromosome 2"/>
</dbReference>
<accession>A0A2S3H483</accession>
<feature type="compositionally biased region" description="Low complexity" evidence="4">
    <location>
        <begin position="78"/>
        <end position="91"/>
    </location>
</feature>
<proteinExistence type="inferred from homology"/>
<comment type="similarity">
    <text evidence="3">Belongs to the GRAS family.</text>
</comment>
<evidence type="ECO:0000313" key="5">
    <source>
        <dbReference type="EMBL" id="PAN14784.1"/>
    </source>
</evidence>
<feature type="short sequence motif" description="VHIID" evidence="3">
    <location>
        <begin position="280"/>
        <end position="284"/>
    </location>
</feature>
<feature type="region of interest" description="Disordered" evidence="4">
    <location>
        <begin position="1"/>
        <end position="20"/>
    </location>
</feature>
<keyword evidence="2" id="KW-0804">Transcription</keyword>
<protein>
    <submittedName>
        <fullName evidence="5">Uncharacterized protein</fullName>
    </submittedName>
</protein>
<evidence type="ECO:0000256" key="3">
    <source>
        <dbReference type="PROSITE-ProRule" id="PRU01191"/>
    </source>
</evidence>
<gene>
    <name evidence="5" type="ORF">PAHAL_2G444200</name>
</gene>
<dbReference type="InterPro" id="IPR005202">
    <property type="entry name" value="TF_GRAS"/>
</dbReference>
<feature type="region of interest" description="SAW" evidence="3">
    <location>
        <begin position="460"/>
        <end position="538"/>
    </location>
</feature>
<dbReference type="EMBL" id="CM008047">
    <property type="protein sequence ID" value="PAN14784.1"/>
    <property type="molecule type" value="Genomic_DNA"/>
</dbReference>
<comment type="caution">
    <text evidence="3">Lacks conserved residue(s) required for the propagation of feature annotation.</text>
</comment>
<dbReference type="AlphaFoldDB" id="A0A2S3H483"/>
<feature type="region of interest" description="Disordered" evidence="4">
    <location>
        <begin position="47"/>
        <end position="145"/>
    </location>
</feature>
<evidence type="ECO:0000256" key="1">
    <source>
        <dbReference type="ARBA" id="ARBA00023015"/>
    </source>
</evidence>
<evidence type="ECO:0000256" key="2">
    <source>
        <dbReference type="ARBA" id="ARBA00023163"/>
    </source>
</evidence>
<dbReference type="PROSITE" id="PS50985">
    <property type="entry name" value="GRAS"/>
    <property type="match status" value="1"/>
</dbReference>
<keyword evidence="1" id="KW-0805">Transcription regulation</keyword>
<dbReference type="PANTHER" id="PTHR31636">
    <property type="entry name" value="OSJNBA0084A10.13 PROTEIN-RELATED"/>
    <property type="match status" value="1"/>
</dbReference>
<organism evidence="5">
    <name type="scientific">Panicum hallii</name>
    <dbReference type="NCBI Taxonomy" id="206008"/>
    <lineage>
        <taxon>Eukaryota</taxon>
        <taxon>Viridiplantae</taxon>
        <taxon>Streptophyta</taxon>
        <taxon>Embryophyta</taxon>
        <taxon>Tracheophyta</taxon>
        <taxon>Spermatophyta</taxon>
        <taxon>Magnoliopsida</taxon>
        <taxon>Liliopsida</taxon>
        <taxon>Poales</taxon>
        <taxon>Poaceae</taxon>
        <taxon>PACMAD clade</taxon>
        <taxon>Panicoideae</taxon>
        <taxon>Panicodae</taxon>
        <taxon>Paniceae</taxon>
        <taxon>Panicinae</taxon>
        <taxon>Panicum</taxon>
        <taxon>Panicum sect. Panicum</taxon>
    </lineage>
</organism>
<sequence>MSEERGDQEPAAATSSGASDWLDESIAFLAADLDVGLGAYGWLQASAEEEQQQQGIDSMVAEARPPPAITLPQSGLGPVSTSVASSPVASPQEFGQPRKRKSPQHSSQRSPVGSGGGGRGSPELDRGGTSCNRKPSKKGSAKAGAASLGRDARWAEQLLNPCAVAIEAGNLPRAQHLLYVLGELASFSGEPNHRLAAHGLRALMQRLPHAVGPAAAATVKMPSCECPTPVFSGVDPLLFRASLIRFNEVSPWFAVPNVLANAAIAQAAAAAGAATEPRQFHVVDVGVSHGVQWPTLLEALTHVPRGSTPPSVRLTVGGPAAAPPVPFSASPPGYDCSPQLLRYAKSINLDLAIVQAPSLDTLHGIRTPGQTLVVCLQFRLGHATADEQVAVLRNIRSLNPELLVLAELDCGGRSDGSAASEFAARLEHLWMFLDSTAAAFKGRDADERRVMEAEAGTALAATARWGAAVGGGREAWLARLAAAGFEETAFGGEAVETSKALLRKYDGGWELVPPSPSAGAAVGLRWKGQPVSFCSLWRPTQASPELIWRGA</sequence>